<dbReference type="PROSITE" id="PS50850">
    <property type="entry name" value="MFS"/>
    <property type="match status" value="1"/>
</dbReference>
<feature type="domain" description="Major facilitator superfamily (MFS) profile" evidence="6">
    <location>
        <begin position="42"/>
        <end position="422"/>
    </location>
</feature>
<dbReference type="AlphaFoldDB" id="A0A193FG21"/>
<dbReference type="CDD" id="cd17478">
    <property type="entry name" value="MFS_FsR"/>
    <property type="match status" value="1"/>
</dbReference>
<gene>
    <name evidence="7" type="ORF">BAU06_09990</name>
    <name evidence="8" type="ORF">BAU08_10190</name>
</gene>
<feature type="transmembrane region" description="Helical" evidence="4">
    <location>
        <begin position="129"/>
        <end position="147"/>
    </location>
</feature>
<dbReference type="GO" id="GO:0022857">
    <property type="term" value="F:transmembrane transporter activity"/>
    <property type="evidence" value="ECO:0007669"/>
    <property type="project" value="InterPro"/>
</dbReference>
<feature type="chain" id="PRO_5008258152" evidence="5">
    <location>
        <begin position="23"/>
        <end position="428"/>
    </location>
</feature>
<keyword evidence="2 4" id="KW-1133">Transmembrane helix</keyword>
<dbReference type="KEGG" id="bbro:BAU06_09990"/>
<feature type="transmembrane region" description="Helical" evidence="4">
    <location>
        <begin position="282"/>
        <end position="304"/>
    </location>
</feature>
<dbReference type="Pfam" id="PF07690">
    <property type="entry name" value="MFS_1"/>
    <property type="match status" value="1"/>
</dbReference>
<dbReference type="EMBL" id="CP016170">
    <property type="protein sequence ID" value="ANN66580.1"/>
    <property type="molecule type" value="Genomic_DNA"/>
</dbReference>
<evidence type="ECO:0000313" key="7">
    <source>
        <dbReference type="EMBL" id="ANN66580.1"/>
    </source>
</evidence>
<dbReference type="GO" id="GO:0005886">
    <property type="term" value="C:plasma membrane"/>
    <property type="evidence" value="ECO:0007669"/>
    <property type="project" value="TreeGrafter"/>
</dbReference>
<feature type="transmembrane region" description="Helical" evidence="4">
    <location>
        <begin position="397"/>
        <end position="417"/>
    </location>
</feature>
<feature type="signal peptide" evidence="5">
    <location>
        <begin position="1"/>
        <end position="22"/>
    </location>
</feature>
<feature type="transmembrane region" description="Helical" evidence="4">
    <location>
        <begin position="168"/>
        <end position="189"/>
    </location>
</feature>
<dbReference type="SUPFAM" id="SSF103473">
    <property type="entry name" value="MFS general substrate transporter"/>
    <property type="match status" value="1"/>
</dbReference>
<name>A0A193FG21_9BORD</name>
<dbReference type="PANTHER" id="PTHR43129:SF1">
    <property type="entry name" value="FOSMIDOMYCIN RESISTANCE PROTEIN"/>
    <property type="match status" value="1"/>
</dbReference>
<keyword evidence="1 4" id="KW-0812">Transmembrane</keyword>
<dbReference type="OrthoDB" id="9770492at2"/>
<sequence length="428" mass="44706">MNAPLPNTAPATASAAAPAASAATPSGTAANAAGSNSTAFKVLGAISVAHLMNDMIQSILLAIYPMLKDSFALSFSQIGFITLTYQIAASLLQPCVGLYTDKRPLPYSLPVGMGFTLVGLLLLSMAPSYPFILLAAILVGTGSSVFHPESSRVARMASGGRHGLAQSLFQVGGNVGSALGPLLAALVIIPHGQGSVAWFSLAALFGMLVLIGVGRWYAGNRWRLKPKARAAGGPPPLSRKRVAATLGVLAVLIFSKYFYLASLNSYFTFYLMDKFDLPVRSAQLYLFIFLAAVAVGTVVGGPVGDRVGRKAVIWASILGVTPFTLILPYANLFWTAILVAIIGLVLASAFAAIVVYAQELVPGKVGTIAGLFFGFAFGMGGVGAAVLGHIADLTSIAYVYKLCSFLPFLGMMAIFLPDMESRNRTAKA</sequence>
<evidence type="ECO:0000256" key="5">
    <source>
        <dbReference type="SAM" id="SignalP"/>
    </source>
</evidence>
<proteinExistence type="predicted"/>
<accession>A0A193FG21</accession>
<evidence type="ECO:0000256" key="4">
    <source>
        <dbReference type="SAM" id="Phobius"/>
    </source>
</evidence>
<dbReference type="PANTHER" id="PTHR43129">
    <property type="entry name" value="FOSMIDOMYCIN RESISTANCE PROTEIN"/>
    <property type="match status" value="1"/>
</dbReference>
<evidence type="ECO:0000259" key="6">
    <source>
        <dbReference type="PROSITE" id="PS50850"/>
    </source>
</evidence>
<evidence type="ECO:0000313" key="10">
    <source>
        <dbReference type="Proteomes" id="UP000092213"/>
    </source>
</evidence>
<evidence type="ECO:0000256" key="2">
    <source>
        <dbReference type="ARBA" id="ARBA00022989"/>
    </source>
</evidence>
<evidence type="ECO:0000313" key="8">
    <source>
        <dbReference type="EMBL" id="ANN71658.1"/>
    </source>
</evidence>
<keyword evidence="9" id="KW-1185">Reference proteome</keyword>
<keyword evidence="3 4" id="KW-0472">Membrane</keyword>
<keyword evidence="5" id="KW-0732">Signal</keyword>
<dbReference type="RefSeq" id="WP_066348011.1">
    <property type="nucleotide sequence ID" value="NZ_CBCSFJ010000034.1"/>
</dbReference>
<dbReference type="InterPro" id="IPR011701">
    <property type="entry name" value="MFS"/>
</dbReference>
<dbReference type="Proteomes" id="UP000092213">
    <property type="component" value="Chromosome"/>
</dbReference>
<dbReference type="InterPro" id="IPR036259">
    <property type="entry name" value="MFS_trans_sf"/>
</dbReference>
<protein>
    <submittedName>
        <fullName evidence="8">Fosmidomycin resistance protein</fullName>
    </submittedName>
</protein>
<reference evidence="9 10" key="1">
    <citation type="submission" date="2016-06" db="EMBL/GenBank/DDBJ databases">
        <title>Complete genome sequences of Bordetella bronchialis and Bordetella flabilis.</title>
        <authorList>
            <person name="LiPuma J.J."/>
            <person name="Spilker T."/>
        </authorList>
    </citation>
    <scope>NUCLEOTIDE SEQUENCE [LARGE SCALE GENOMIC DNA]</scope>
    <source>
        <strain evidence="8 10">AU17976</strain>
        <strain evidence="7 9">AU3182</strain>
    </source>
</reference>
<dbReference type="InterPro" id="IPR020846">
    <property type="entry name" value="MFS_dom"/>
</dbReference>
<feature type="transmembrane region" description="Helical" evidence="4">
    <location>
        <begin position="104"/>
        <end position="123"/>
    </location>
</feature>
<evidence type="ECO:0000313" key="9">
    <source>
        <dbReference type="Proteomes" id="UP000091897"/>
    </source>
</evidence>
<dbReference type="Proteomes" id="UP000091897">
    <property type="component" value="Chromosome"/>
</dbReference>
<evidence type="ECO:0000256" key="3">
    <source>
        <dbReference type="ARBA" id="ARBA00023136"/>
    </source>
</evidence>
<evidence type="ECO:0000256" key="1">
    <source>
        <dbReference type="ARBA" id="ARBA00022692"/>
    </source>
</evidence>
<feature type="transmembrane region" description="Helical" evidence="4">
    <location>
        <begin position="70"/>
        <end position="92"/>
    </location>
</feature>
<feature type="transmembrane region" description="Helical" evidence="4">
    <location>
        <begin position="195"/>
        <end position="218"/>
    </location>
</feature>
<feature type="transmembrane region" description="Helical" evidence="4">
    <location>
        <begin position="336"/>
        <end position="356"/>
    </location>
</feature>
<feature type="transmembrane region" description="Helical" evidence="4">
    <location>
        <begin position="242"/>
        <end position="262"/>
    </location>
</feature>
<dbReference type="EMBL" id="CP016171">
    <property type="protein sequence ID" value="ANN71658.1"/>
    <property type="molecule type" value="Genomic_DNA"/>
</dbReference>
<organism evidence="8 10">
    <name type="scientific">Bordetella bronchialis</name>
    <dbReference type="NCBI Taxonomy" id="463025"/>
    <lineage>
        <taxon>Bacteria</taxon>
        <taxon>Pseudomonadati</taxon>
        <taxon>Pseudomonadota</taxon>
        <taxon>Betaproteobacteria</taxon>
        <taxon>Burkholderiales</taxon>
        <taxon>Alcaligenaceae</taxon>
        <taxon>Bordetella</taxon>
    </lineage>
</organism>
<dbReference type="Gene3D" id="1.20.1250.20">
    <property type="entry name" value="MFS general substrate transporter like domains"/>
    <property type="match status" value="2"/>
</dbReference>
<feature type="transmembrane region" description="Helical" evidence="4">
    <location>
        <begin position="368"/>
        <end position="391"/>
    </location>
</feature>
<feature type="transmembrane region" description="Helical" evidence="4">
    <location>
        <begin position="311"/>
        <end position="330"/>
    </location>
</feature>